<reference evidence="1" key="1">
    <citation type="submission" date="2023-03" db="EMBL/GenBank/DDBJ databases">
        <title>Massive genome expansion in bonnet fungi (Mycena s.s.) driven by repeated elements and novel gene families across ecological guilds.</title>
        <authorList>
            <consortium name="Lawrence Berkeley National Laboratory"/>
            <person name="Harder C.B."/>
            <person name="Miyauchi S."/>
            <person name="Viragh M."/>
            <person name="Kuo A."/>
            <person name="Thoen E."/>
            <person name="Andreopoulos B."/>
            <person name="Lu D."/>
            <person name="Skrede I."/>
            <person name="Drula E."/>
            <person name="Henrissat B."/>
            <person name="Morin E."/>
            <person name="Kohler A."/>
            <person name="Barry K."/>
            <person name="LaButti K."/>
            <person name="Morin E."/>
            <person name="Salamov A."/>
            <person name="Lipzen A."/>
            <person name="Mereny Z."/>
            <person name="Hegedus B."/>
            <person name="Baldrian P."/>
            <person name="Stursova M."/>
            <person name="Weitz H."/>
            <person name="Taylor A."/>
            <person name="Grigoriev I.V."/>
            <person name="Nagy L.G."/>
            <person name="Martin F."/>
            <person name="Kauserud H."/>
        </authorList>
    </citation>
    <scope>NUCLEOTIDE SEQUENCE</scope>
    <source>
        <strain evidence="1">CBHHK067</strain>
    </source>
</reference>
<accession>A0AAD7GFJ0</accession>
<dbReference type="Proteomes" id="UP001221757">
    <property type="component" value="Unassembled WGS sequence"/>
</dbReference>
<gene>
    <name evidence="1" type="ORF">B0H17DRAFT_1133013</name>
</gene>
<organism evidence="1 2">
    <name type="scientific">Mycena rosella</name>
    <name type="common">Pink bonnet</name>
    <name type="synonym">Agaricus rosellus</name>
    <dbReference type="NCBI Taxonomy" id="1033263"/>
    <lineage>
        <taxon>Eukaryota</taxon>
        <taxon>Fungi</taxon>
        <taxon>Dikarya</taxon>
        <taxon>Basidiomycota</taxon>
        <taxon>Agaricomycotina</taxon>
        <taxon>Agaricomycetes</taxon>
        <taxon>Agaricomycetidae</taxon>
        <taxon>Agaricales</taxon>
        <taxon>Marasmiineae</taxon>
        <taxon>Mycenaceae</taxon>
        <taxon>Mycena</taxon>
    </lineage>
</organism>
<dbReference type="Gene3D" id="3.40.50.11350">
    <property type="match status" value="1"/>
</dbReference>
<evidence type="ECO:0000313" key="1">
    <source>
        <dbReference type="EMBL" id="KAJ7692532.1"/>
    </source>
</evidence>
<proteinExistence type="predicted"/>
<evidence type="ECO:0000313" key="2">
    <source>
        <dbReference type="Proteomes" id="UP001221757"/>
    </source>
</evidence>
<dbReference type="EMBL" id="JARKIE010000051">
    <property type="protein sequence ID" value="KAJ7692532.1"/>
    <property type="molecule type" value="Genomic_DNA"/>
</dbReference>
<dbReference type="AlphaFoldDB" id="A0AAD7GFJ0"/>
<name>A0AAD7GFJ0_MYCRO</name>
<protein>
    <submittedName>
        <fullName evidence="1">Uncharacterized protein</fullName>
    </submittedName>
</protein>
<sequence>MTPTRSARPADYLAHNTTRVPNATSGVRLDVVYILTKERTAWLADLGERVFGARRGGADVGMHMAVNMDVARRAAVFVGMRCVLFLWSSFTSDVLFTRLVNGREARTARFL</sequence>
<keyword evidence="2" id="KW-1185">Reference proteome</keyword>
<comment type="caution">
    <text evidence="1">The sequence shown here is derived from an EMBL/GenBank/DDBJ whole genome shotgun (WGS) entry which is preliminary data.</text>
</comment>